<dbReference type="EnsemblPlants" id="KRH17630">
    <property type="protein sequence ID" value="KRH17630"/>
    <property type="gene ID" value="GLYMA_13G004300"/>
</dbReference>
<reference evidence="1" key="3">
    <citation type="submission" date="2018-07" db="EMBL/GenBank/DDBJ databases">
        <title>WGS assembly of Glycine max.</title>
        <authorList>
            <person name="Schmutz J."/>
            <person name="Cannon S."/>
            <person name="Schlueter J."/>
            <person name="Ma J."/>
            <person name="Mitros T."/>
            <person name="Nelson W."/>
            <person name="Hyten D."/>
            <person name="Song Q."/>
            <person name="Thelen J."/>
            <person name="Cheng J."/>
            <person name="Xu D."/>
            <person name="Hellsten U."/>
            <person name="May G."/>
            <person name="Yu Y."/>
            <person name="Sakurai T."/>
            <person name="Umezawa T."/>
            <person name="Bhattacharyya M."/>
            <person name="Sandhu D."/>
            <person name="Valliyodan B."/>
            <person name="Lindquist E."/>
            <person name="Peto M."/>
            <person name="Grant D."/>
            <person name="Shu S."/>
            <person name="Goodstein D."/>
            <person name="Barry K."/>
            <person name="Futrell-Griggs M."/>
            <person name="Abernathy B."/>
            <person name="Du J."/>
            <person name="Tian Z."/>
            <person name="Zhu L."/>
            <person name="Gill N."/>
            <person name="Joshi T."/>
            <person name="Libault M."/>
            <person name="Sethuraman A."/>
            <person name="Zhang X."/>
            <person name="Shinozaki K."/>
            <person name="Nguyen H."/>
            <person name="Wing R."/>
            <person name="Cregan P."/>
            <person name="Specht J."/>
            <person name="Grimwood J."/>
            <person name="Rokhsar D."/>
            <person name="Stacey G."/>
            <person name="Shoemaker R."/>
            <person name="Jackson S."/>
        </authorList>
    </citation>
    <scope>NUCLEOTIDE SEQUENCE</scope>
    <source>
        <tissue evidence="1">Callus</tissue>
    </source>
</reference>
<gene>
    <name evidence="1" type="ORF">GLYMA_13G004300</name>
</gene>
<dbReference type="EMBL" id="CM000846">
    <property type="protein sequence ID" value="KRH17630.1"/>
    <property type="molecule type" value="Genomic_DNA"/>
</dbReference>
<keyword evidence="3" id="KW-1185">Reference proteome</keyword>
<evidence type="ECO:0000313" key="1">
    <source>
        <dbReference type="EMBL" id="KRH17630.1"/>
    </source>
</evidence>
<name>A0A0R0GGP4_SOYBN</name>
<dbReference type="Gramene" id="KRH17630">
    <property type="protein sequence ID" value="KRH17630"/>
    <property type="gene ID" value="GLYMA_13G004300"/>
</dbReference>
<dbReference type="AlphaFoldDB" id="A0A0R0GGP4"/>
<organism evidence="1">
    <name type="scientific">Glycine max</name>
    <name type="common">Soybean</name>
    <name type="synonym">Glycine hispida</name>
    <dbReference type="NCBI Taxonomy" id="3847"/>
    <lineage>
        <taxon>Eukaryota</taxon>
        <taxon>Viridiplantae</taxon>
        <taxon>Streptophyta</taxon>
        <taxon>Embryophyta</taxon>
        <taxon>Tracheophyta</taxon>
        <taxon>Spermatophyta</taxon>
        <taxon>Magnoliopsida</taxon>
        <taxon>eudicotyledons</taxon>
        <taxon>Gunneridae</taxon>
        <taxon>Pentapetalae</taxon>
        <taxon>rosids</taxon>
        <taxon>fabids</taxon>
        <taxon>Fabales</taxon>
        <taxon>Fabaceae</taxon>
        <taxon>Papilionoideae</taxon>
        <taxon>50 kb inversion clade</taxon>
        <taxon>NPAAA clade</taxon>
        <taxon>indigoferoid/millettioid clade</taxon>
        <taxon>Phaseoleae</taxon>
        <taxon>Glycine</taxon>
        <taxon>Glycine subgen. Soja</taxon>
    </lineage>
</organism>
<proteinExistence type="predicted"/>
<accession>A0A0R0GGP4</accession>
<evidence type="ECO:0000313" key="2">
    <source>
        <dbReference type="EnsemblPlants" id="KRH17630"/>
    </source>
</evidence>
<dbReference type="InParanoid" id="A0A0R0GGP4"/>
<evidence type="ECO:0000313" key="3">
    <source>
        <dbReference type="Proteomes" id="UP000008827"/>
    </source>
</evidence>
<reference evidence="1 2" key="1">
    <citation type="journal article" date="2010" name="Nature">
        <title>Genome sequence of the palaeopolyploid soybean.</title>
        <authorList>
            <person name="Schmutz J."/>
            <person name="Cannon S.B."/>
            <person name="Schlueter J."/>
            <person name="Ma J."/>
            <person name="Mitros T."/>
            <person name="Nelson W."/>
            <person name="Hyten D.L."/>
            <person name="Song Q."/>
            <person name="Thelen J.J."/>
            <person name="Cheng J."/>
            <person name="Xu D."/>
            <person name="Hellsten U."/>
            <person name="May G.D."/>
            <person name="Yu Y."/>
            <person name="Sakurai T."/>
            <person name="Umezawa T."/>
            <person name="Bhattacharyya M.K."/>
            <person name="Sandhu D."/>
            <person name="Valliyodan B."/>
            <person name="Lindquist E."/>
            <person name="Peto M."/>
            <person name="Grant D."/>
            <person name="Shu S."/>
            <person name="Goodstein D."/>
            <person name="Barry K."/>
            <person name="Futrell-Griggs M."/>
            <person name="Abernathy B."/>
            <person name="Du J."/>
            <person name="Tian Z."/>
            <person name="Zhu L."/>
            <person name="Gill N."/>
            <person name="Joshi T."/>
            <person name="Libault M."/>
            <person name="Sethuraman A."/>
            <person name="Zhang X.-C."/>
            <person name="Shinozaki K."/>
            <person name="Nguyen H.T."/>
            <person name="Wing R.A."/>
            <person name="Cregan P."/>
            <person name="Specht J."/>
            <person name="Grimwood J."/>
            <person name="Rokhsar D."/>
            <person name="Stacey G."/>
            <person name="Shoemaker R.C."/>
            <person name="Jackson S.A."/>
        </authorList>
    </citation>
    <scope>NUCLEOTIDE SEQUENCE</scope>
    <source>
        <strain evidence="2">cv. Williams 82</strain>
        <tissue evidence="1">Callus</tissue>
    </source>
</reference>
<reference evidence="2" key="2">
    <citation type="submission" date="2018-02" db="UniProtKB">
        <authorList>
            <consortium name="EnsemblPlants"/>
        </authorList>
    </citation>
    <scope>IDENTIFICATION</scope>
    <source>
        <strain evidence="2">Williams 82</strain>
    </source>
</reference>
<protein>
    <submittedName>
        <fullName evidence="1 2">Uncharacterized protein</fullName>
    </submittedName>
</protein>
<sequence length="76" mass="9055">MGSRKMFILHSIRIPRWKKEIVKYLKYKTPPTNKEKAKKLRTQVVRYILVAGELYRRGFSSPILKCLDQDQANYVL</sequence>
<dbReference type="Proteomes" id="UP000008827">
    <property type="component" value="Chromosome 13"/>
</dbReference>